<dbReference type="Gene3D" id="1.10.1510.20">
    <property type="entry name" value="Propanediol/glycerol dehydratase, small subunit"/>
    <property type="match status" value="1"/>
</dbReference>
<dbReference type="Pfam" id="PF02287">
    <property type="entry name" value="Dehydratase_SU"/>
    <property type="match status" value="1"/>
</dbReference>
<gene>
    <name evidence="2" type="primary">pduE</name>
    <name evidence="2" type="ORF">KL86CIT2_390031</name>
</gene>
<dbReference type="InterPro" id="IPR003207">
    <property type="entry name" value="Ppandiol/glycerol_DeHydtase_su"/>
</dbReference>
<dbReference type="SUPFAM" id="SSF47148">
    <property type="entry name" value="Diol dehydratase, gamma subunit"/>
    <property type="match status" value="1"/>
</dbReference>
<accession>A0A212ICP1</accession>
<dbReference type="NCBIfam" id="NF011972">
    <property type="entry name" value="PRK15443.1-3"/>
    <property type="match status" value="1"/>
</dbReference>
<protein>
    <submittedName>
        <fullName evidence="2">Propanediol dehydratase small subunit</fullName>
        <ecNumber evidence="2">4.2.1.28</ecNumber>
    </submittedName>
</protein>
<dbReference type="PIRSF" id="PIRSF018505">
    <property type="entry name" value="Prpndl_dhdrts_sm"/>
    <property type="match status" value="1"/>
</dbReference>
<dbReference type="InterPro" id="IPR036091">
    <property type="entry name" value="Prodiol/glycerol_DeHase__sf_su"/>
</dbReference>
<feature type="region of interest" description="Disordered" evidence="1">
    <location>
        <begin position="23"/>
        <end position="43"/>
    </location>
</feature>
<dbReference type="GO" id="GO:0050215">
    <property type="term" value="F:propanediol dehydratase activity"/>
    <property type="evidence" value="ECO:0007669"/>
    <property type="project" value="UniProtKB-EC"/>
</dbReference>
<feature type="compositionally biased region" description="Low complexity" evidence="1">
    <location>
        <begin position="30"/>
        <end position="43"/>
    </location>
</feature>
<sequence length="178" mass="19908">MIKDTSMNTDAIESMVRDVLSRMNSLQGESATPPAASSSAHTAKVTDYPLANKHPEWVKTATNKTLDDFTLENVLSNKVTAQDMRITPETLRLQAEIAKDAGRDRLAMNFERAAELTAVPDDRILEIYNALRPYRSTKDELMAIADDLENRYQAKICAAFVREAAALYVERKKLKGDD</sequence>
<evidence type="ECO:0000313" key="2">
    <source>
        <dbReference type="EMBL" id="SBV64585.1"/>
    </source>
</evidence>
<keyword evidence="2" id="KW-0456">Lyase</keyword>
<dbReference type="AlphaFoldDB" id="A0A212ICP1"/>
<reference evidence="2" key="1">
    <citation type="submission" date="2016-04" db="EMBL/GenBank/DDBJ databases">
        <authorList>
            <person name="Evans L.H."/>
            <person name="Alamgir A."/>
            <person name="Owens N."/>
            <person name="Weber N.D."/>
            <person name="Virtaneva K."/>
            <person name="Barbian K."/>
            <person name="Babar A."/>
            <person name="Rosenke K."/>
        </authorList>
    </citation>
    <scope>NUCLEOTIDE SEQUENCE</scope>
    <source>
        <strain evidence="2">86-2</strain>
    </source>
</reference>
<dbReference type="NCBIfam" id="NF011971">
    <property type="entry name" value="PRK15443.1-2"/>
    <property type="match status" value="1"/>
</dbReference>
<organism evidence="2">
    <name type="scientific">uncultured Citrobacter sp</name>
    <dbReference type="NCBI Taxonomy" id="200446"/>
    <lineage>
        <taxon>Bacteria</taxon>
        <taxon>Pseudomonadati</taxon>
        <taxon>Pseudomonadota</taxon>
        <taxon>Gammaproteobacteria</taxon>
        <taxon>Enterobacterales</taxon>
        <taxon>Enterobacteriaceae</taxon>
        <taxon>Citrobacter</taxon>
        <taxon>environmental samples</taxon>
    </lineage>
</organism>
<dbReference type="EC" id="4.2.1.28" evidence="2"/>
<evidence type="ECO:0000256" key="1">
    <source>
        <dbReference type="SAM" id="MobiDB-lite"/>
    </source>
</evidence>
<proteinExistence type="predicted"/>
<dbReference type="EMBL" id="FLUA01000037">
    <property type="protein sequence ID" value="SBV64585.1"/>
    <property type="molecule type" value="Genomic_DNA"/>
</dbReference>
<name>A0A212ICP1_9ENTR</name>